<dbReference type="RefSeq" id="WP_108974545.1">
    <property type="nucleotide sequence ID" value="NZ_BFBB01000003.1"/>
</dbReference>
<evidence type="ECO:0000313" key="3">
    <source>
        <dbReference type="Proteomes" id="UP000245133"/>
    </source>
</evidence>
<dbReference type="AlphaFoldDB" id="A0A2P2DY59"/>
<evidence type="ECO:0008006" key="4">
    <source>
        <dbReference type="Google" id="ProtNLM"/>
    </source>
</evidence>
<organism evidence="2 3">
    <name type="scientific">Leptospira ryugenii</name>
    <dbReference type="NCBI Taxonomy" id="1917863"/>
    <lineage>
        <taxon>Bacteria</taxon>
        <taxon>Pseudomonadati</taxon>
        <taxon>Spirochaetota</taxon>
        <taxon>Spirochaetia</taxon>
        <taxon>Leptospirales</taxon>
        <taxon>Leptospiraceae</taxon>
        <taxon>Leptospira</taxon>
    </lineage>
</organism>
<feature type="transmembrane region" description="Helical" evidence="1">
    <location>
        <begin position="51"/>
        <end position="74"/>
    </location>
</feature>
<accession>A0A2P2DY59</accession>
<reference evidence="2 3" key="1">
    <citation type="submission" date="2018-02" db="EMBL/GenBank/DDBJ databases">
        <title>Novel Leptospira species isolated from soil and water in Japan.</title>
        <authorList>
            <person name="Nakao R."/>
            <person name="Masuzawa T."/>
        </authorList>
    </citation>
    <scope>NUCLEOTIDE SEQUENCE [LARGE SCALE GENOMIC DNA]</scope>
    <source>
        <strain evidence="2 3">YH101</strain>
    </source>
</reference>
<protein>
    <recommendedName>
        <fullName evidence="4">Transmembrane protein</fullName>
    </recommendedName>
</protein>
<keyword evidence="1" id="KW-0812">Transmembrane</keyword>
<dbReference type="EMBL" id="BFBB01000003">
    <property type="protein sequence ID" value="GBF49557.1"/>
    <property type="molecule type" value="Genomic_DNA"/>
</dbReference>
<dbReference type="InterPro" id="IPR029377">
    <property type="entry name" value="TMEM220"/>
</dbReference>
<name>A0A2P2DY59_9LEPT</name>
<keyword evidence="3" id="KW-1185">Reference proteome</keyword>
<gene>
    <name evidence="2" type="ORF">LPTSP4_10710</name>
</gene>
<proteinExistence type="predicted"/>
<dbReference type="Proteomes" id="UP000245133">
    <property type="component" value="Unassembled WGS sequence"/>
</dbReference>
<feature type="transmembrane region" description="Helical" evidence="1">
    <location>
        <begin position="26"/>
        <end position="44"/>
    </location>
</feature>
<keyword evidence="1" id="KW-1133">Transmembrane helix</keyword>
<dbReference type="OrthoDB" id="341808at2"/>
<dbReference type="Pfam" id="PF15071">
    <property type="entry name" value="TMEM220"/>
    <property type="match status" value="1"/>
</dbReference>
<feature type="transmembrane region" description="Helical" evidence="1">
    <location>
        <begin position="80"/>
        <end position="97"/>
    </location>
</feature>
<comment type="caution">
    <text evidence="2">The sequence shown here is derived from an EMBL/GenBank/DDBJ whole genome shotgun (WGS) entry which is preliminary data.</text>
</comment>
<sequence>MKIFSYVVIPIFLLFAYWQLNDPDPYLWFPIYLFVAGMAAYRLKRTIPKKVLFPIVFAYSGFAIYHLIIAPYYAIEVEEYREGLGLLISAAVLLVLGKRSQD</sequence>
<keyword evidence="1" id="KW-0472">Membrane</keyword>
<evidence type="ECO:0000256" key="1">
    <source>
        <dbReference type="SAM" id="Phobius"/>
    </source>
</evidence>
<feature type="transmembrane region" description="Helical" evidence="1">
    <location>
        <begin position="5"/>
        <end position="20"/>
    </location>
</feature>
<evidence type="ECO:0000313" key="2">
    <source>
        <dbReference type="EMBL" id="GBF49557.1"/>
    </source>
</evidence>